<accession>A0A1I7E0Y8</accession>
<dbReference type="EMBL" id="FPAW01000040">
    <property type="protein sequence ID" value="SFU17523.1"/>
    <property type="molecule type" value="Genomic_DNA"/>
</dbReference>
<proteinExistence type="predicted"/>
<dbReference type="RefSeq" id="WP_074920738.1">
    <property type="nucleotide sequence ID" value="NZ_FPAW01000040.1"/>
</dbReference>
<dbReference type="OrthoDB" id="7303283at2"/>
<keyword evidence="2" id="KW-1185">Reference proteome</keyword>
<gene>
    <name evidence="1" type="ORF">SAMN05216236_14017</name>
</gene>
<evidence type="ECO:0000313" key="1">
    <source>
        <dbReference type="EMBL" id="SFU17523.1"/>
    </source>
</evidence>
<dbReference type="STRING" id="999627.SAMN05216236_14017"/>
<dbReference type="InterPro" id="IPR029058">
    <property type="entry name" value="AB_hydrolase_fold"/>
</dbReference>
<evidence type="ECO:0000313" key="2">
    <source>
        <dbReference type="Proteomes" id="UP000182466"/>
    </source>
</evidence>
<reference evidence="1 2" key="1">
    <citation type="submission" date="2016-10" db="EMBL/GenBank/DDBJ databases">
        <authorList>
            <person name="de Groot N.N."/>
        </authorList>
    </citation>
    <scope>NUCLEOTIDE SEQUENCE [LARGE SCALE GENOMIC DNA]</scope>
    <source>
        <strain evidence="1 2">CGMCC 1.10959</strain>
    </source>
</reference>
<organism evidence="1 2">
    <name type="scientific">Sedimentitalea nanhaiensis</name>
    <dbReference type="NCBI Taxonomy" id="999627"/>
    <lineage>
        <taxon>Bacteria</taxon>
        <taxon>Pseudomonadati</taxon>
        <taxon>Pseudomonadota</taxon>
        <taxon>Alphaproteobacteria</taxon>
        <taxon>Rhodobacterales</taxon>
        <taxon>Paracoccaceae</taxon>
        <taxon>Sedimentitalea</taxon>
    </lineage>
</organism>
<protein>
    <recommendedName>
        <fullName evidence="3">AB hydrolase-1 domain-containing protein</fullName>
    </recommendedName>
</protein>
<dbReference type="Proteomes" id="UP000182466">
    <property type="component" value="Unassembled WGS sequence"/>
</dbReference>
<dbReference type="AlphaFoldDB" id="A0A1I7E0Y8"/>
<dbReference type="InterPro" id="IPR010297">
    <property type="entry name" value="DUF900_hydrolase"/>
</dbReference>
<sequence length="311" mass="34319">MPIIRVNAESETCRLHGSAQSIPSLLRRLGSNPGPVIIMIHGYSYQPGDRVHCPHRHILSLAPQTQPWVAPSWPRGFGFDGNTPDEGLGIAFGWSARGTLWRAQRSALAAGHALAGLIDTLHRHLPERPVHIAAHSMGIQVAAEALHRLPAGAVDRIVSMTGASYRSQIAEALDTQAGRKVSFVNITSRENDVFDFLFERLIASPERADRTLGQGLEMQNAVTLQLDCPATLEHLMHMGVPISPPTRRICHWSSYLRPGVLQFYCKLVRHPDTYSLHRLRAGLPAQSAPRWSRLLARPLVARSQPFAPKVS</sequence>
<name>A0A1I7E0Y8_9RHOB</name>
<evidence type="ECO:0008006" key="3">
    <source>
        <dbReference type="Google" id="ProtNLM"/>
    </source>
</evidence>
<dbReference type="Pfam" id="PF05990">
    <property type="entry name" value="DUF900"/>
    <property type="match status" value="1"/>
</dbReference>
<dbReference type="eggNOG" id="COG1075">
    <property type="taxonomic scope" value="Bacteria"/>
</dbReference>
<dbReference type="SUPFAM" id="SSF53474">
    <property type="entry name" value="alpha/beta-Hydrolases"/>
    <property type="match status" value="1"/>
</dbReference>
<dbReference type="Gene3D" id="3.40.50.1820">
    <property type="entry name" value="alpha/beta hydrolase"/>
    <property type="match status" value="1"/>
</dbReference>